<protein>
    <submittedName>
        <fullName evidence="6">Uncharacterized protein</fullName>
    </submittedName>
</protein>
<evidence type="ECO:0000313" key="6">
    <source>
        <dbReference type="EMBL" id="PIA29774.1"/>
    </source>
</evidence>
<feature type="domain" description="TMEM62 Ig-like" evidence="4">
    <location>
        <begin position="361"/>
        <end position="487"/>
    </location>
</feature>
<dbReference type="InterPro" id="IPR056229">
    <property type="entry name" value="Ig_TMM62"/>
</dbReference>
<feature type="signal peptide" evidence="2">
    <location>
        <begin position="1"/>
        <end position="21"/>
    </location>
</feature>
<keyword evidence="1" id="KW-0472">Membrane</keyword>
<dbReference type="STRING" id="218851.A0A2G5CER6"/>
<dbReference type="InterPro" id="IPR004843">
    <property type="entry name" value="Calcineurin-like_PHP"/>
</dbReference>
<feature type="domain" description="TMEM62 C-terminal" evidence="5">
    <location>
        <begin position="510"/>
        <end position="714"/>
    </location>
</feature>
<dbReference type="InterPro" id="IPR056230">
    <property type="entry name" value="TMEM62_C"/>
</dbReference>
<keyword evidence="2" id="KW-0732">Signal</keyword>
<keyword evidence="7" id="KW-1185">Reference proteome</keyword>
<evidence type="ECO:0000259" key="4">
    <source>
        <dbReference type="Pfam" id="PF24384"/>
    </source>
</evidence>
<feature type="chain" id="PRO_5013955746" evidence="2">
    <location>
        <begin position="22"/>
        <end position="734"/>
    </location>
</feature>
<dbReference type="InParanoid" id="A0A2G5CER6"/>
<feature type="transmembrane region" description="Helical" evidence="1">
    <location>
        <begin position="553"/>
        <end position="584"/>
    </location>
</feature>
<evidence type="ECO:0000256" key="2">
    <source>
        <dbReference type="SAM" id="SignalP"/>
    </source>
</evidence>
<dbReference type="PANTHER" id="PTHR14795:SF0">
    <property type="entry name" value="TRANSMEMBRANE PROTEIN 62"/>
    <property type="match status" value="1"/>
</dbReference>
<feature type="domain" description="Calcineurin-like phosphoesterase" evidence="3">
    <location>
        <begin position="59"/>
        <end position="275"/>
    </location>
</feature>
<name>A0A2G5CER6_AQUCA</name>
<feature type="transmembrane region" description="Helical" evidence="1">
    <location>
        <begin position="678"/>
        <end position="695"/>
    </location>
</feature>
<dbReference type="OrthoDB" id="27234at2759"/>
<evidence type="ECO:0000259" key="5">
    <source>
        <dbReference type="Pfam" id="PF24394"/>
    </source>
</evidence>
<proteinExistence type="predicted"/>
<keyword evidence="1" id="KW-0812">Transmembrane</keyword>
<evidence type="ECO:0000259" key="3">
    <source>
        <dbReference type="Pfam" id="PF00149"/>
    </source>
</evidence>
<dbReference type="Gene3D" id="3.60.21.10">
    <property type="match status" value="1"/>
</dbReference>
<dbReference type="EMBL" id="KZ305075">
    <property type="protein sequence ID" value="PIA29774.1"/>
    <property type="molecule type" value="Genomic_DNA"/>
</dbReference>
<organism evidence="6 7">
    <name type="scientific">Aquilegia coerulea</name>
    <name type="common">Rocky mountain columbine</name>
    <dbReference type="NCBI Taxonomy" id="218851"/>
    <lineage>
        <taxon>Eukaryota</taxon>
        <taxon>Viridiplantae</taxon>
        <taxon>Streptophyta</taxon>
        <taxon>Embryophyta</taxon>
        <taxon>Tracheophyta</taxon>
        <taxon>Spermatophyta</taxon>
        <taxon>Magnoliopsida</taxon>
        <taxon>Ranunculales</taxon>
        <taxon>Ranunculaceae</taxon>
        <taxon>Thalictroideae</taxon>
        <taxon>Aquilegia</taxon>
    </lineage>
</organism>
<dbReference type="GO" id="GO:0016787">
    <property type="term" value="F:hydrolase activity"/>
    <property type="evidence" value="ECO:0007669"/>
    <property type="project" value="InterPro"/>
</dbReference>
<reference evidence="6 7" key="1">
    <citation type="submission" date="2017-09" db="EMBL/GenBank/DDBJ databases">
        <title>WGS assembly of Aquilegia coerulea Goldsmith.</title>
        <authorList>
            <person name="Hodges S."/>
            <person name="Kramer E."/>
            <person name="Nordborg M."/>
            <person name="Tomkins J."/>
            <person name="Borevitz J."/>
            <person name="Derieg N."/>
            <person name="Yan J."/>
            <person name="Mihaltcheva S."/>
            <person name="Hayes R.D."/>
            <person name="Rokhsar D."/>
        </authorList>
    </citation>
    <scope>NUCLEOTIDE SEQUENCE [LARGE SCALE GENOMIC DNA]</scope>
    <source>
        <strain evidence="7">cv. Goldsmith</strain>
    </source>
</reference>
<accession>A0A2G5CER6</accession>
<feature type="transmembrane region" description="Helical" evidence="1">
    <location>
        <begin position="710"/>
        <end position="732"/>
    </location>
</feature>
<gene>
    <name evidence="6" type="ORF">AQUCO_05800093v1</name>
</gene>
<dbReference type="Pfam" id="PF24384">
    <property type="entry name" value="Ig_TMM62"/>
    <property type="match status" value="1"/>
</dbReference>
<evidence type="ECO:0000313" key="7">
    <source>
        <dbReference type="Proteomes" id="UP000230069"/>
    </source>
</evidence>
<dbReference type="Pfam" id="PF24394">
    <property type="entry name" value="TMEM62_C"/>
    <property type="match status" value="1"/>
</dbReference>
<sequence length="734" mass="83915">MNLLLLLMVICLSSIPSLVFSDSLIKTHEGFEEEKLNSRNVINLEGDSSSLSSSSVVWIVQLSDLHFSVHNPERASDFKRLVGPALAMIKPSLVFITGDLTDGKSKDLLTTKQDVEEWKEYESVIEDVVERSGLDKKIFYDLRGNHDKFGVPTVGGPFDFFSLYSVNGRLRRKGNVHSITLEKGGRKHLFVGFDSAMAIGLRGPTNLFGHPSDQLLADIGNELSQWDSQSTDPVTKIAFGHFPLSFSAPTESGNTLKDVFLNHSLSAYLCGHLHSRFGKNLKRHHESSHQSFSSEKYFQSNIRQTSPRSYVDKESCRRDPSTEEFWEWEMGDWRKSRIMRVLAIDAGYTSFVDIDFKLEDKQKIIILPTFPLDSRFMLTTSHLHEYHCQHMSSLSFESIRALIFSKSMIVSVVAKIYDLSSGHFNLVLEETMRKHENFTGGGLYTSPWNWKAFENPSPDRFWLQIEATDIMGRSSISDLRPFSINGVSVNLSWTWKEFIVMGCQWANLYYPILWSVTAFLFSILIISKALPIFSVKHYSYKDFSNKKGFVSGLLWALTELSVVFPVWLGMLIYLVCLILFPWFYGQVFTEGEDWGYMTYKGWTITTSSERVGYPDIMVIVLPHLCFVVFPAILVTGALAAEREVYREHYLSLSGKKEDDYNPNSQSNTISKLFRGRRLVRKFLIVICLMISWGHWKICRAMMKAYEMNPILHFPVFCFSVPLLLICSVYMTMGV</sequence>
<dbReference type="InterPro" id="IPR029052">
    <property type="entry name" value="Metallo-depent_PP-like"/>
</dbReference>
<dbReference type="AlphaFoldDB" id="A0A2G5CER6"/>
<keyword evidence="1" id="KW-1133">Transmembrane helix</keyword>
<dbReference type="Proteomes" id="UP000230069">
    <property type="component" value="Unassembled WGS sequence"/>
</dbReference>
<dbReference type="Pfam" id="PF00149">
    <property type="entry name" value="Metallophos"/>
    <property type="match status" value="1"/>
</dbReference>
<dbReference type="SUPFAM" id="SSF56300">
    <property type="entry name" value="Metallo-dependent phosphatases"/>
    <property type="match status" value="1"/>
</dbReference>
<dbReference type="PANTHER" id="PTHR14795">
    <property type="entry name" value="HELICASE RELATED"/>
    <property type="match status" value="1"/>
</dbReference>
<evidence type="ECO:0000256" key="1">
    <source>
        <dbReference type="SAM" id="Phobius"/>
    </source>
</evidence>
<feature type="transmembrane region" description="Helical" evidence="1">
    <location>
        <begin position="616"/>
        <end position="640"/>
    </location>
</feature>
<feature type="transmembrane region" description="Helical" evidence="1">
    <location>
        <begin position="508"/>
        <end position="533"/>
    </location>
</feature>
<dbReference type="FunCoup" id="A0A2G5CER6">
    <property type="interactions" value="2420"/>
</dbReference>